<dbReference type="InterPro" id="IPR036179">
    <property type="entry name" value="Ig-like_dom_sf"/>
</dbReference>
<feature type="compositionally biased region" description="Low complexity" evidence="1">
    <location>
        <begin position="141"/>
        <end position="156"/>
    </location>
</feature>
<accession>A0A6J8CS60</accession>
<dbReference type="AlphaFoldDB" id="A0A6J8CS60"/>
<proteinExistence type="predicted"/>
<keyword evidence="4" id="KW-1185">Reference proteome</keyword>
<evidence type="ECO:0000259" key="2">
    <source>
        <dbReference type="PROSITE" id="PS50835"/>
    </source>
</evidence>
<reference evidence="3 4" key="1">
    <citation type="submission" date="2020-06" db="EMBL/GenBank/DDBJ databases">
        <authorList>
            <person name="Li R."/>
            <person name="Bekaert M."/>
        </authorList>
    </citation>
    <scope>NUCLEOTIDE SEQUENCE [LARGE SCALE GENOMIC DNA]</scope>
    <source>
        <strain evidence="4">wild</strain>
    </source>
</reference>
<evidence type="ECO:0000313" key="3">
    <source>
        <dbReference type="EMBL" id="CAC5399303.1"/>
    </source>
</evidence>
<dbReference type="Proteomes" id="UP000507470">
    <property type="component" value="Unassembled WGS sequence"/>
</dbReference>
<gene>
    <name evidence="3" type="ORF">MCOR_33576</name>
</gene>
<name>A0A6J8CS60_MYTCO</name>
<dbReference type="InterPro" id="IPR003599">
    <property type="entry name" value="Ig_sub"/>
</dbReference>
<feature type="region of interest" description="Disordered" evidence="1">
    <location>
        <begin position="138"/>
        <end position="165"/>
    </location>
</feature>
<dbReference type="SUPFAM" id="SSF48726">
    <property type="entry name" value="Immunoglobulin"/>
    <property type="match status" value="2"/>
</dbReference>
<dbReference type="EMBL" id="CACVKT020005997">
    <property type="protein sequence ID" value="CAC5399303.1"/>
    <property type="molecule type" value="Genomic_DNA"/>
</dbReference>
<dbReference type="Pfam" id="PF13927">
    <property type="entry name" value="Ig_3"/>
    <property type="match status" value="1"/>
</dbReference>
<organism evidence="3 4">
    <name type="scientific">Mytilus coruscus</name>
    <name type="common">Sea mussel</name>
    <dbReference type="NCBI Taxonomy" id="42192"/>
    <lineage>
        <taxon>Eukaryota</taxon>
        <taxon>Metazoa</taxon>
        <taxon>Spiralia</taxon>
        <taxon>Lophotrochozoa</taxon>
        <taxon>Mollusca</taxon>
        <taxon>Bivalvia</taxon>
        <taxon>Autobranchia</taxon>
        <taxon>Pteriomorphia</taxon>
        <taxon>Mytilida</taxon>
        <taxon>Mytiloidea</taxon>
        <taxon>Mytilidae</taxon>
        <taxon>Mytilinae</taxon>
        <taxon>Mytilus</taxon>
    </lineage>
</organism>
<feature type="domain" description="Ig-like" evidence="2">
    <location>
        <begin position="282"/>
        <end position="365"/>
    </location>
</feature>
<protein>
    <recommendedName>
        <fullName evidence="2">Ig-like domain-containing protein</fullName>
    </recommendedName>
</protein>
<dbReference type="InterPro" id="IPR003598">
    <property type="entry name" value="Ig_sub2"/>
</dbReference>
<dbReference type="CDD" id="cd00096">
    <property type="entry name" value="Ig"/>
    <property type="match status" value="1"/>
</dbReference>
<dbReference type="PROSITE" id="PS50835">
    <property type="entry name" value="IG_LIKE"/>
    <property type="match status" value="1"/>
</dbReference>
<dbReference type="PANTHER" id="PTHR45889">
    <property type="entry name" value="IG-LIKE DOMAIN-CONTAINING PROTEIN"/>
    <property type="match status" value="1"/>
</dbReference>
<dbReference type="InterPro" id="IPR013783">
    <property type="entry name" value="Ig-like_fold"/>
</dbReference>
<dbReference type="OrthoDB" id="6158624at2759"/>
<dbReference type="SMART" id="SM00408">
    <property type="entry name" value="IGc2"/>
    <property type="match status" value="1"/>
</dbReference>
<dbReference type="SMART" id="SM00409">
    <property type="entry name" value="IG"/>
    <property type="match status" value="2"/>
</dbReference>
<dbReference type="Gene3D" id="2.60.40.10">
    <property type="entry name" value="Immunoglobulins"/>
    <property type="match status" value="2"/>
</dbReference>
<sequence length="381" mass="42298">MFETIATYNPDQTPNLTTNGQYLKGRVTLTPITQSSIKAVMTFNKLMCIDETFYKCQVVYQDSSGTHFPIANNISILVQVPPSKPDSVSLVHTPADSSVTTTKHMDYSTSSPSTAVTTNEYNTVSASKMENQNTTTAFNHSTIQTTGHNTTTSTPSPENDSSNVSYKTTTYSIQQTTTEQVIVEGDNITVVCTGDVGNPPAEHFFQKNCYGHTAPVNYTASATSKIEISDNCSYYRTSNLTFQVKAEDNNAVIRCVVNSSLAEPDMYVEMAPIEVYYEASMPNITKYPNKSYYVVGEDTSILLTCKSDGNPKPYYQWYKENDNELISTNESWTIKNMNVTNSGVYTCNVSNTFNGDTYRNAKNVHIDIMNKGKLNFVRIVT</sequence>
<dbReference type="InterPro" id="IPR007110">
    <property type="entry name" value="Ig-like_dom"/>
</dbReference>
<evidence type="ECO:0000313" key="4">
    <source>
        <dbReference type="Proteomes" id="UP000507470"/>
    </source>
</evidence>
<evidence type="ECO:0000256" key="1">
    <source>
        <dbReference type="SAM" id="MobiDB-lite"/>
    </source>
</evidence>
<dbReference type="PANTHER" id="PTHR45889:SF8">
    <property type="entry name" value="IG-LIKE DOMAIN-CONTAINING PROTEIN"/>
    <property type="match status" value="1"/>
</dbReference>